<proteinExistence type="predicted"/>
<evidence type="ECO:0000313" key="2">
    <source>
        <dbReference type="EMBL" id="MDR7267372.1"/>
    </source>
</evidence>
<keyword evidence="3" id="KW-1185">Reference proteome</keyword>
<name>A0ABU1YET1_ROSSA</name>
<keyword evidence="1" id="KW-0812">Transmembrane</keyword>
<accession>A0ABU1YET1</accession>
<organism evidence="2 3">
    <name type="scientific">Roseateles saccharophilus</name>
    <name type="common">Pseudomonas saccharophila</name>
    <dbReference type="NCBI Taxonomy" id="304"/>
    <lineage>
        <taxon>Bacteria</taxon>
        <taxon>Pseudomonadati</taxon>
        <taxon>Pseudomonadota</taxon>
        <taxon>Betaproteobacteria</taxon>
        <taxon>Burkholderiales</taxon>
        <taxon>Sphaerotilaceae</taxon>
        <taxon>Roseateles</taxon>
    </lineage>
</organism>
<feature type="transmembrane region" description="Helical" evidence="1">
    <location>
        <begin position="41"/>
        <end position="63"/>
    </location>
</feature>
<dbReference type="RefSeq" id="WP_310259040.1">
    <property type="nucleotide sequence ID" value="NZ_JAVDXU010000001.1"/>
</dbReference>
<dbReference type="EMBL" id="JAVDXU010000001">
    <property type="protein sequence ID" value="MDR7267372.1"/>
    <property type="molecule type" value="Genomic_DNA"/>
</dbReference>
<gene>
    <name evidence="2" type="ORF">J2X20_000001</name>
</gene>
<dbReference type="Proteomes" id="UP001180453">
    <property type="component" value="Unassembled WGS sequence"/>
</dbReference>
<evidence type="ECO:0000256" key="1">
    <source>
        <dbReference type="SAM" id="Phobius"/>
    </source>
</evidence>
<sequence length="86" mass="9249">ACQSWISKVGIALGTGASGWILQFTGFDAKLEGAQAPDAIFMIRILLSTIPVIGLVLALFSLLRFELTEARMAEIRGKLEATRGKV</sequence>
<feature type="non-terminal residue" evidence="2">
    <location>
        <position position="1"/>
    </location>
</feature>
<evidence type="ECO:0000313" key="3">
    <source>
        <dbReference type="Proteomes" id="UP001180453"/>
    </source>
</evidence>
<reference evidence="2 3" key="1">
    <citation type="submission" date="2023-07" db="EMBL/GenBank/DDBJ databases">
        <title>Sorghum-associated microbial communities from plants grown in Nebraska, USA.</title>
        <authorList>
            <person name="Schachtman D."/>
        </authorList>
    </citation>
    <scope>NUCLEOTIDE SEQUENCE [LARGE SCALE GENOMIC DNA]</scope>
    <source>
        <strain evidence="2 3">BE314</strain>
    </source>
</reference>
<keyword evidence="1" id="KW-1133">Transmembrane helix</keyword>
<dbReference type="Pfam" id="PF13347">
    <property type="entry name" value="MFS_2"/>
    <property type="match status" value="1"/>
</dbReference>
<keyword evidence="1" id="KW-0472">Membrane</keyword>
<protein>
    <submittedName>
        <fullName evidence="2">Na+/melibiose symporter-like transporter</fullName>
    </submittedName>
</protein>
<comment type="caution">
    <text evidence="2">The sequence shown here is derived from an EMBL/GenBank/DDBJ whole genome shotgun (WGS) entry which is preliminary data.</text>
</comment>